<dbReference type="EMBL" id="JBBPBM010000039">
    <property type="protein sequence ID" value="KAK8526003.1"/>
    <property type="molecule type" value="Genomic_DNA"/>
</dbReference>
<dbReference type="InterPro" id="IPR036259">
    <property type="entry name" value="MFS_trans_sf"/>
</dbReference>
<sequence length="79" mass="8892">MRSRTKIPTESLKVPNRAVVNKAAYPALECSVQQVEEVEIVLKILPIFGCTIVLNCCLAQLSTFSTEQAATIRCFTRYW</sequence>
<evidence type="ECO:0000313" key="5">
    <source>
        <dbReference type="EMBL" id="KAK8526003.1"/>
    </source>
</evidence>
<protein>
    <submittedName>
        <fullName evidence="5">Uncharacterized protein</fullName>
    </submittedName>
</protein>
<keyword evidence="6" id="KW-1185">Reference proteome</keyword>
<dbReference type="Gene3D" id="1.20.1250.20">
    <property type="entry name" value="MFS general substrate transporter like domains"/>
    <property type="match status" value="1"/>
</dbReference>
<comment type="subcellular location">
    <subcellularLocation>
        <location evidence="1">Membrane</location>
        <topology evidence="1">Multi-pass membrane protein</topology>
    </subcellularLocation>
</comment>
<evidence type="ECO:0000256" key="1">
    <source>
        <dbReference type="ARBA" id="ARBA00004141"/>
    </source>
</evidence>
<dbReference type="InterPro" id="IPR000109">
    <property type="entry name" value="POT_fam"/>
</dbReference>
<organism evidence="5 6">
    <name type="scientific">Hibiscus sabdariffa</name>
    <name type="common">roselle</name>
    <dbReference type="NCBI Taxonomy" id="183260"/>
    <lineage>
        <taxon>Eukaryota</taxon>
        <taxon>Viridiplantae</taxon>
        <taxon>Streptophyta</taxon>
        <taxon>Embryophyta</taxon>
        <taxon>Tracheophyta</taxon>
        <taxon>Spermatophyta</taxon>
        <taxon>Magnoliopsida</taxon>
        <taxon>eudicotyledons</taxon>
        <taxon>Gunneridae</taxon>
        <taxon>Pentapetalae</taxon>
        <taxon>rosids</taxon>
        <taxon>malvids</taxon>
        <taxon>Malvales</taxon>
        <taxon>Malvaceae</taxon>
        <taxon>Malvoideae</taxon>
        <taxon>Hibiscus</taxon>
    </lineage>
</organism>
<keyword evidence="3" id="KW-1133">Transmembrane helix</keyword>
<name>A0ABR2CY82_9ROSI</name>
<gene>
    <name evidence="5" type="ORF">V6N12_020485</name>
</gene>
<keyword evidence="4" id="KW-0472">Membrane</keyword>
<dbReference type="Pfam" id="PF00854">
    <property type="entry name" value="PTR2"/>
    <property type="match status" value="1"/>
</dbReference>
<accession>A0ABR2CY82</accession>
<evidence type="ECO:0000313" key="6">
    <source>
        <dbReference type="Proteomes" id="UP001472677"/>
    </source>
</evidence>
<evidence type="ECO:0000256" key="2">
    <source>
        <dbReference type="ARBA" id="ARBA00022692"/>
    </source>
</evidence>
<proteinExistence type="predicted"/>
<comment type="caution">
    <text evidence="5">The sequence shown here is derived from an EMBL/GenBank/DDBJ whole genome shotgun (WGS) entry which is preliminary data.</text>
</comment>
<dbReference type="Proteomes" id="UP001472677">
    <property type="component" value="Unassembled WGS sequence"/>
</dbReference>
<keyword evidence="2" id="KW-0812">Transmembrane</keyword>
<evidence type="ECO:0000256" key="3">
    <source>
        <dbReference type="ARBA" id="ARBA00022989"/>
    </source>
</evidence>
<reference evidence="5 6" key="1">
    <citation type="journal article" date="2024" name="G3 (Bethesda)">
        <title>Genome assembly of Hibiscus sabdariffa L. provides insights into metabolisms of medicinal natural products.</title>
        <authorList>
            <person name="Kim T."/>
        </authorList>
    </citation>
    <scope>NUCLEOTIDE SEQUENCE [LARGE SCALE GENOMIC DNA]</scope>
    <source>
        <strain evidence="5">TK-2024</strain>
        <tissue evidence="5">Old leaves</tissue>
    </source>
</reference>
<evidence type="ECO:0000256" key="4">
    <source>
        <dbReference type="ARBA" id="ARBA00023136"/>
    </source>
</evidence>